<gene>
    <name evidence="1" type="ORF">ACFSKW_28345</name>
</gene>
<organism evidence="1 2">
    <name type="scientific">Nonomuraea mangrovi</name>
    <dbReference type="NCBI Taxonomy" id="2316207"/>
    <lineage>
        <taxon>Bacteria</taxon>
        <taxon>Bacillati</taxon>
        <taxon>Actinomycetota</taxon>
        <taxon>Actinomycetes</taxon>
        <taxon>Streptosporangiales</taxon>
        <taxon>Streptosporangiaceae</taxon>
        <taxon>Nonomuraea</taxon>
    </lineage>
</organism>
<sequence>MGRFLRAQADALPACDILETVTLNRQRPYILAVIEHAARRVRVLSPHQPTHDPAEVVDPTARIKRRSAVCGLIHEYR</sequence>
<protein>
    <recommendedName>
        <fullName evidence="3">Transposase</fullName>
    </recommendedName>
</protein>
<reference evidence="2" key="1">
    <citation type="journal article" date="2019" name="Int. J. Syst. Evol. Microbiol.">
        <title>The Global Catalogue of Microorganisms (GCM) 10K type strain sequencing project: providing services to taxonomists for standard genome sequencing and annotation.</title>
        <authorList>
            <consortium name="The Broad Institute Genomics Platform"/>
            <consortium name="The Broad Institute Genome Sequencing Center for Infectious Disease"/>
            <person name="Wu L."/>
            <person name="Ma J."/>
        </authorList>
    </citation>
    <scope>NUCLEOTIDE SEQUENCE [LARGE SCALE GENOMIC DNA]</scope>
    <source>
        <strain evidence="2">ICMP 6774ER</strain>
    </source>
</reference>
<keyword evidence="2" id="KW-1185">Reference proteome</keyword>
<accession>A0ABW4T215</accession>
<dbReference type="Proteomes" id="UP001597368">
    <property type="component" value="Unassembled WGS sequence"/>
</dbReference>
<proteinExistence type="predicted"/>
<evidence type="ECO:0008006" key="3">
    <source>
        <dbReference type="Google" id="ProtNLM"/>
    </source>
</evidence>
<evidence type="ECO:0000313" key="2">
    <source>
        <dbReference type="Proteomes" id="UP001597368"/>
    </source>
</evidence>
<dbReference type="RefSeq" id="WP_379575511.1">
    <property type="nucleotide sequence ID" value="NZ_JBHUFV010000043.1"/>
</dbReference>
<name>A0ABW4T215_9ACTN</name>
<dbReference type="EMBL" id="JBHUFV010000043">
    <property type="protein sequence ID" value="MFD1935392.1"/>
    <property type="molecule type" value="Genomic_DNA"/>
</dbReference>
<evidence type="ECO:0000313" key="1">
    <source>
        <dbReference type="EMBL" id="MFD1935392.1"/>
    </source>
</evidence>
<comment type="caution">
    <text evidence="1">The sequence shown here is derived from an EMBL/GenBank/DDBJ whole genome shotgun (WGS) entry which is preliminary data.</text>
</comment>